<sequence>MKNRYQKTRLAVQVIFFVLVLYISVGHYLAEKHIAELPGTASLHAVCPFGGVVTMYNLLTDGSYIQKIHPSNLFVMGGLFASLILAGAFFCGWICPLGSVQEWVGKLGKRVLRSHYNKVPVLLDKILKFGKYLMLLFVIIQTARTATLLFSNFDPYYNLFNIWTDEIAVTGYIAVILTLGASFFVERPFCRYACPLGAITGLFNSFSLIRIRRRPSTCIDCGLCDLACPVGIDVSKETVVRSPACNRCLKCVAVCPVDDKGTLTTRTFFSRSDTGKKGIPARIYILVAALAFLLPIMISLFVGAFETEKARVYVVPEDIKGSTSFAEIIDNYSVSREQLFNSLGIPESASVELKIKDITGILGFAGEEEIISREHIALLVENYNDPITSLAEHSKADFAEILSLVESSGLNGSDSVSEVMKEGPSGLFTHLFSGRWPNESSAVDTLAIEAPLEDHGKSTPIDIKGSTSLSEISSVVQDFDAFLEHFGIPKDEPAASQLKDLKTKFNIEISDIKEYLSEE</sequence>
<reference evidence="9" key="1">
    <citation type="journal article" date="2020" name="mSystems">
        <title>Genome- and Community-Level Interaction Insights into Carbon Utilization and Element Cycling Functions of Hydrothermarchaeota in Hydrothermal Sediment.</title>
        <authorList>
            <person name="Zhou Z."/>
            <person name="Liu Y."/>
            <person name="Xu W."/>
            <person name="Pan J."/>
            <person name="Luo Z.H."/>
            <person name="Li M."/>
        </authorList>
    </citation>
    <scope>NUCLEOTIDE SEQUENCE [LARGE SCALE GENOMIC DNA]</scope>
    <source>
        <strain evidence="9">SpSt-1179</strain>
    </source>
</reference>
<protein>
    <submittedName>
        <fullName evidence="9">4Fe-4S binding protein</fullName>
    </submittedName>
</protein>
<dbReference type="PANTHER" id="PTHR30224:SF4">
    <property type="entry name" value="ELECTRON TRANSPORT PROTEIN YCCM-RELATED"/>
    <property type="match status" value="1"/>
</dbReference>
<dbReference type="Pfam" id="PF12801">
    <property type="entry name" value="Fer4_5"/>
    <property type="match status" value="2"/>
</dbReference>
<keyword evidence="7" id="KW-0812">Transmembrane</keyword>
<organism evidence="9">
    <name type="scientific">Mesotoga infera</name>
    <dbReference type="NCBI Taxonomy" id="1236046"/>
    <lineage>
        <taxon>Bacteria</taxon>
        <taxon>Thermotogati</taxon>
        <taxon>Thermotogota</taxon>
        <taxon>Thermotogae</taxon>
        <taxon>Kosmotogales</taxon>
        <taxon>Kosmotogaceae</taxon>
        <taxon>Mesotoga</taxon>
    </lineage>
</organism>
<dbReference type="InterPro" id="IPR017900">
    <property type="entry name" value="4Fe4S_Fe_S_CS"/>
</dbReference>
<dbReference type="GO" id="GO:0005886">
    <property type="term" value="C:plasma membrane"/>
    <property type="evidence" value="ECO:0007669"/>
    <property type="project" value="UniProtKB-SubCell"/>
</dbReference>
<comment type="subcellular location">
    <subcellularLocation>
        <location evidence="1">Cell membrane</location>
    </subcellularLocation>
</comment>
<accession>A0A7C1CXV7</accession>
<comment type="caution">
    <text evidence="9">The sequence shown here is derived from an EMBL/GenBank/DDBJ whole genome shotgun (WGS) entry which is preliminary data.</text>
</comment>
<keyword evidence="3" id="KW-0479">Metal-binding</keyword>
<evidence type="ECO:0000256" key="2">
    <source>
        <dbReference type="ARBA" id="ARBA00022475"/>
    </source>
</evidence>
<evidence type="ECO:0000256" key="7">
    <source>
        <dbReference type="SAM" id="Phobius"/>
    </source>
</evidence>
<gene>
    <name evidence="9" type="ORF">ENN47_12710</name>
</gene>
<dbReference type="PANTHER" id="PTHR30224">
    <property type="entry name" value="ELECTRON TRANSPORT PROTEIN"/>
    <property type="match status" value="1"/>
</dbReference>
<dbReference type="GO" id="GO:0046872">
    <property type="term" value="F:metal ion binding"/>
    <property type="evidence" value="ECO:0007669"/>
    <property type="project" value="UniProtKB-KW"/>
</dbReference>
<feature type="transmembrane region" description="Helical" evidence="7">
    <location>
        <begin position="283"/>
        <end position="305"/>
    </location>
</feature>
<evidence type="ECO:0000256" key="5">
    <source>
        <dbReference type="ARBA" id="ARBA00023014"/>
    </source>
</evidence>
<feature type="transmembrane region" description="Helical" evidence="7">
    <location>
        <begin position="71"/>
        <end position="95"/>
    </location>
</feature>
<evidence type="ECO:0000256" key="1">
    <source>
        <dbReference type="ARBA" id="ARBA00004236"/>
    </source>
</evidence>
<evidence type="ECO:0000256" key="6">
    <source>
        <dbReference type="ARBA" id="ARBA00023136"/>
    </source>
</evidence>
<feature type="transmembrane region" description="Helical" evidence="7">
    <location>
        <begin position="41"/>
        <end position="59"/>
    </location>
</feature>
<feature type="domain" description="4Fe-4S ferredoxin-type" evidence="8">
    <location>
        <begin position="209"/>
        <end position="237"/>
    </location>
</feature>
<evidence type="ECO:0000256" key="4">
    <source>
        <dbReference type="ARBA" id="ARBA00023004"/>
    </source>
</evidence>
<dbReference type="SUPFAM" id="SSF54862">
    <property type="entry name" value="4Fe-4S ferredoxins"/>
    <property type="match status" value="1"/>
</dbReference>
<dbReference type="Proteomes" id="UP000886198">
    <property type="component" value="Unassembled WGS sequence"/>
</dbReference>
<dbReference type="InterPro" id="IPR052378">
    <property type="entry name" value="NosR_regulator"/>
</dbReference>
<keyword evidence="7" id="KW-1133">Transmembrane helix</keyword>
<feature type="transmembrane region" description="Helical" evidence="7">
    <location>
        <begin position="162"/>
        <end position="183"/>
    </location>
</feature>
<keyword evidence="5" id="KW-0411">Iron-sulfur</keyword>
<dbReference type="EMBL" id="DSBT01000395">
    <property type="protein sequence ID" value="HDP79009.1"/>
    <property type="molecule type" value="Genomic_DNA"/>
</dbReference>
<dbReference type="AlphaFoldDB" id="A0A7C1CXV7"/>
<dbReference type="Pfam" id="PF13237">
    <property type="entry name" value="Fer4_10"/>
    <property type="match status" value="1"/>
</dbReference>
<evidence type="ECO:0000259" key="8">
    <source>
        <dbReference type="PROSITE" id="PS51379"/>
    </source>
</evidence>
<keyword evidence="2" id="KW-1003">Cell membrane</keyword>
<dbReference type="Gene3D" id="3.30.70.20">
    <property type="match status" value="1"/>
</dbReference>
<keyword evidence="4" id="KW-0408">Iron</keyword>
<dbReference type="PROSITE" id="PS00198">
    <property type="entry name" value="4FE4S_FER_1"/>
    <property type="match status" value="2"/>
</dbReference>
<dbReference type="GO" id="GO:0051536">
    <property type="term" value="F:iron-sulfur cluster binding"/>
    <property type="evidence" value="ECO:0007669"/>
    <property type="project" value="UniProtKB-KW"/>
</dbReference>
<proteinExistence type="predicted"/>
<evidence type="ECO:0000313" key="9">
    <source>
        <dbReference type="EMBL" id="HDP79009.1"/>
    </source>
</evidence>
<dbReference type="PROSITE" id="PS51379">
    <property type="entry name" value="4FE4S_FER_2"/>
    <property type="match status" value="1"/>
</dbReference>
<evidence type="ECO:0000256" key="3">
    <source>
        <dbReference type="ARBA" id="ARBA00022723"/>
    </source>
</evidence>
<feature type="transmembrane region" description="Helical" evidence="7">
    <location>
        <begin position="12"/>
        <end position="29"/>
    </location>
</feature>
<keyword evidence="6 7" id="KW-0472">Membrane</keyword>
<name>A0A7C1CXV7_9BACT</name>
<dbReference type="InterPro" id="IPR017896">
    <property type="entry name" value="4Fe4S_Fe-S-bd"/>
</dbReference>